<dbReference type="PANTHER" id="PTHR33939:SF1">
    <property type="entry name" value="DUF4371 DOMAIN-CONTAINING PROTEIN"/>
    <property type="match status" value="1"/>
</dbReference>
<name>A0AAE1G9A1_PETCI</name>
<accession>A0AAE1G9A1</accession>
<evidence type="ECO:0000259" key="1">
    <source>
        <dbReference type="Pfam" id="PF13358"/>
    </source>
</evidence>
<dbReference type="InterPro" id="IPR038717">
    <property type="entry name" value="Tc1-like_DDE_dom"/>
</dbReference>
<dbReference type="Pfam" id="PF13358">
    <property type="entry name" value="DDE_3"/>
    <property type="match status" value="1"/>
</dbReference>
<dbReference type="GO" id="GO:0003676">
    <property type="term" value="F:nucleic acid binding"/>
    <property type="evidence" value="ECO:0007669"/>
    <property type="project" value="InterPro"/>
</dbReference>
<dbReference type="PANTHER" id="PTHR33939">
    <property type="entry name" value="PROTEIN CBG22215"/>
    <property type="match status" value="1"/>
</dbReference>
<gene>
    <name evidence="2" type="ORF">Pcinc_008318</name>
</gene>
<protein>
    <recommendedName>
        <fullName evidence="1">Tc1-like transposase DDE domain-containing protein</fullName>
    </recommendedName>
</protein>
<feature type="domain" description="Tc1-like transposase DDE" evidence="1">
    <location>
        <begin position="49"/>
        <end position="229"/>
    </location>
</feature>
<reference evidence="2" key="1">
    <citation type="submission" date="2023-10" db="EMBL/GenBank/DDBJ databases">
        <title>Genome assemblies of two species of porcelain crab, Petrolisthes cinctipes and Petrolisthes manimaculis (Anomura: Porcellanidae).</title>
        <authorList>
            <person name="Angst P."/>
        </authorList>
    </citation>
    <scope>NUCLEOTIDE SEQUENCE</scope>
    <source>
        <strain evidence="2">PB745_01</strain>
        <tissue evidence="2">Gill</tissue>
    </source>
</reference>
<comment type="caution">
    <text evidence="2">The sequence shown here is derived from an EMBL/GenBank/DDBJ whole genome shotgun (WGS) entry which is preliminary data.</text>
</comment>
<organism evidence="2 3">
    <name type="scientific">Petrolisthes cinctipes</name>
    <name type="common">Flat porcelain crab</name>
    <dbReference type="NCBI Taxonomy" id="88211"/>
    <lineage>
        <taxon>Eukaryota</taxon>
        <taxon>Metazoa</taxon>
        <taxon>Ecdysozoa</taxon>
        <taxon>Arthropoda</taxon>
        <taxon>Crustacea</taxon>
        <taxon>Multicrustacea</taxon>
        <taxon>Malacostraca</taxon>
        <taxon>Eumalacostraca</taxon>
        <taxon>Eucarida</taxon>
        <taxon>Decapoda</taxon>
        <taxon>Pleocyemata</taxon>
        <taxon>Anomura</taxon>
        <taxon>Galatheoidea</taxon>
        <taxon>Porcellanidae</taxon>
        <taxon>Petrolisthes</taxon>
    </lineage>
</organism>
<dbReference type="Gene3D" id="3.30.420.10">
    <property type="entry name" value="Ribonuclease H-like superfamily/Ribonuclease H"/>
    <property type="match status" value="1"/>
</dbReference>
<dbReference type="EMBL" id="JAWQEG010000621">
    <property type="protein sequence ID" value="KAK3887614.1"/>
    <property type="molecule type" value="Genomic_DNA"/>
</dbReference>
<sequence>MYVRKESMNVVCHRIRALRTLQRHREEDRMVVYVDETWFTTRMSHNMEWVDSSQPNTSATYSRQVPPGDGERFVVVAAGTADDFVQGSFLCFAANNTTGDYHGEMNGELFLRWLTTQLLAILEQPAVSVMDNAPYHSILTEESRCPTTATRKSHLIEWLEHRQISFPQHATRPELLNICRQYRPEPQYKVDDIIREWGHEIDRLPPAHPELNAIEQVWGHMKRHVRSSLQRFTRADLQARMEEARHSVTDEVWAGAVRRSRAFEDEYRSTDNVHESVDPVIITLDSDSDDEVDLILSSDED</sequence>
<evidence type="ECO:0000313" key="2">
    <source>
        <dbReference type="EMBL" id="KAK3887614.1"/>
    </source>
</evidence>
<dbReference type="AlphaFoldDB" id="A0AAE1G9A1"/>
<proteinExistence type="predicted"/>
<keyword evidence="3" id="KW-1185">Reference proteome</keyword>
<evidence type="ECO:0000313" key="3">
    <source>
        <dbReference type="Proteomes" id="UP001286313"/>
    </source>
</evidence>
<dbReference type="InterPro" id="IPR036397">
    <property type="entry name" value="RNaseH_sf"/>
</dbReference>
<dbReference type="Proteomes" id="UP001286313">
    <property type="component" value="Unassembled WGS sequence"/>
</dbReference>